<sequence>MLLNLNDPDSIVAWWTVLLDRHDAYLSHQVRVSPELAPAINEARRRIAAYPELTRTLELSNARRLQHEAAMASQNDSHSSLQLRRQELATAA</sequence>
<reference evidence="2 3" key="1">
    <citation type="submission" date="2024-08" db="EMBL/GenBank/DDBJ databases">
        <authorList>
            <person name="Lu H."/>
        </authorList>
    </citation>
    <scope>NUCLEOTIDE SEQUENCE [LARGE SCALE GENOMIC DNA]</scope>
    <source>
        <strain evidence="2 3">LYH14W</strain>
    </source>
</reference>
<dbReference type="EMBL" id="JBIGHV010000007">
    <property type="protein sequence ID" value="MFG6432108.1"/>
    <property type="molecule type" value="Genomic_DNA"/>
</dbReference>
<evidence type="ECO:0000313" key="2">
    <source>
        <dbReference type="EMBL" id="MFG6432108.1"/>
    </source>
</evidence>
<keyword evidence="3" id="KW-1185">Reference proteome</keyword>
<evidence type="ECO:0000256" key="1">
    <source>
        <dbReference type="SAM" id="MobiDB-lite"/>
    </source>
</evidence>
<protein>
    <submittedName>
        <fullName evidence="2">Uncharacterized protein</fullName>
    </submittedName>
</protein>
<comment type="caution">
    <text evidence="2">The sequence shown here is derived from an EMBL/GenBank/DDBJ whole genome shotgun (WGS) entry which is preliminary data.</text>
</comment>
<gene>
    <name evidence="2" type="ORF">ACG00Y_19460</name>
</gene>
<name>A0ABW7F665_9BURK</name>
<dbReference type="RefSeq" id="WP_394481708.1">
    <property type="nucleotide sequence ID" value="NZ_JBIGHV010000007.1"/>
</dbReference>
<feature type="region of interest" description="Disordered" evidence="1">
    <location>
        <begin position="68"/>
        <end position="92"/>
    </location>
</feature>
<proteinExistence type="predicted"/>
<evidence type="ECO:0000313" key="3">
    <source>
        <dbReference type="Proteomes" id="UP001606210"/>
    </source>
</evidence>
<feature type="compositionally biased region" description="Polar residues" evidence="1">
    <location>
        <begin position="72"/>
        <end position="83"/>
    </location>
</feature>
<dbReference type="Proteomes" id="UP001606210">
    <property type="component" value="Unassembled WGS sequence"/>
</dbReference>
<organism evidence="2 3">
    <name type="scientific">Pelomonas parva</name>
    <dbReference type="NCBI Taxonomy" id="3299032"/>
    <lineage>
        <taxon>Bacteria</taxon>
        <taxon>Pseudomonadati</taxon>
        <taxon>Pseudomonadota</taxon>
        <taxon>Betaproteobacteria</taxon>
        <taxon>Burkholderiales</taxon>
        <taxon>Sphaerotilaceae</taxon>
        <taxon>Roseateles</taxon>
    </lineage>
</organism>
<accession>A0ABW7F665</accession>